<dbReference type="PANTHER" id="PTHR43798">
    <property type="entry name" value="MONOACYLGLYCEROL LIPASE"/>
    <property type="match status" value="1"/>
</dbReference>
<feature type="region of interest" description="Disordered" evidence="2">
    <location>
        <begin position="1"/>
        <end position="24"/>
    </location>
</feature>
<dbReference type="Pfam" id="PF12697">
    <property type="entry name" value="Abhydrolase_6"/>
    <property type="match status" value="1"/>
</dbReference>
<protein>
    <submittedName>
        <fullName evidence="4">Pimeloyl-ACP methyl ester carboxylesterase</fullName>
    </submittedName>
</protein>
<dbReference type="InterPro" id="IPR029058">
    <property type="entry name" value="AB_hydrolase_fold"/>
</dbReference>
<dbReference type="GO" id="GO:0016020">
    <property type="term" value="C:membrane"/>
    <property type="evidence" value="ECO:0007669"/>
    <property type="project" value="TreeGrafter"/>
</dbReference>
<evidence type="ECO:0000313" key="5">
    <source>
        <dbReference type="Proteomes" id="UP000268727"/>
    </source>
</evidence>
<dbReference type="SUPFAM" id="SSF53474">
    <property type="entry name" value="alpha/beta-Hydrolases"/>
    <property type="match status" value="1"/>
</dbReference>
<evidence type="ECO:0000313" key="4">
    <source>
        <dbReference type="EMBL" id="ROP41056.1"/>
    </source>
</evidence>
<dbReference type="Gene3D" id="3.40.50.1820">
    <property type="entry name" value="alpha/beta hydrolase"/>
    <property type="match status" value="1"/>
</dbReference>
<proteinExistence type="predicted"/>
<dbReference type="InterPro" id="IPR050266">
    <property type="entry name" value="AB_hydrolase_sf"/>
</dbReference>
<evidence type="ECO:0000259" key="3">
    <source>
        <dbReference type="Pfam" id="PF12697"/>
    </source>
</evidence>
<keyword evidence="1" id="KW-0378">Hydrolase</keyword>
<dbReference type="GO" id="GO:0016787">
    <property type="term" value="F:hydrolase activity"/>
    <property type="evidence" value="ECO:0007669"/>
    <property type="project" value="UniProtKB-KW"/>
</dbReference>
<sequence>MGATYVPPDATSKPFPHGDGGRAEPISNLRAMPVVALNGINLSYQVQGEGDLVVMVMGTGSPGRVWHAHQVPALREAGFRVATVDNRGIPPTDECAAGMKIDDLVGDVAALIESLGGRAHVVGTSMGARVTQELALARPDLVAKAVMLATAGRNDPVQSALSHGERALHDQGITLPPRYFAAVDAVLNLSPATLRDPVVARDWLDVFEFTGSAVGKGVRAQMDLNDFDDRLDAYRAITVPCLVVGFADDRVLPAHLAREVAEAIPGARYEEVADAGHFGFLEQPAAVNRLLVDFLTG</sequence>
<dbReference type="PRINTS" id="PR00111">
    <property type="entry name" value="ABHYDROLASE"/>
</dbReference>
<comment type="caution">
    <text evidence="4">The sequence shown here is derived from an EMBL/GenBank/DDBJ whole genome shotgun (WGS) entry which is preliminary data.</text>
</comment>
<dbReference type="EMBL" id="RJKM01000001">
    <property type="protein sequence ID" value="ROP41056.1"/>
    <property type="molecule type" value="Genomic_DNA"/>
</dbReference>
<keyword evidence="5" id="KW-1185">Reference proteome</keyword>
<dbReference type="AlphaFoldDB" id="A0A3N1HEZ3"/>
<organism evidence="4 5">
    <name type="scientific">Saccharothrix texasensis</name>
    <dbReference type="NCBI Taxonomy" id="103734"/>
    <lineage>
        <taxon>Bacteria</taxon>
        <taxon>Bacillati</taxon>
        <taxon>Actinomycetota</taxon>
        <taxon>Actinomycetes</taxon>
        <taxon>Pseudonocardiales</taxon>
        <taxon>Pseudonocardiaceae</taxon>
        <taxon>Saccharothrix</taxon>
    </lineage>
</organism>
<accession>A0A3N1HEZ3</accession>
<dbReference type="Proteomes" id="UP000268727">
    <property type="component" value="Unassembled WGS sequence"/>
</dbReference>
<name>A0A3N1HEZ3_9PSEU</name>
<feature type="domain" description="AB hydrolase-1" evidence="3">
    <location>
        <begin position="54"/>
        <end position="289"/>
    </location>
</feature>
<reference evidence="4 5" key="1">
    <citation type="submission" date="2018-11" db="EMBL/GenBank/DDBJ databases">
        <title>Sequencing the genomes of 1000 actinobacteria strains.</title>
        <authorList>
            <person name="Klenk H.-P."/>
        </authorList>
    </citation>
    <scope>NUCLEOTIDE SEQUENCE [LARGE SCALE GENOMIC DNA]</scope>
    <source>
        <strain evidence="4 5">DSM 44231</strain>
    </source>
</reference>
<dbReference type="InterPro" id="IPR000073">
    <property type="entry name" value="AB_hydrolase_1"/>
</dbReference>
<evidence type="ECO:0000256" key="2">
    <source>
        <dbReference type="SAM" id="MobiDB-lite"/>
    </source>
</evidence>
<dbReference type="PANTHER" id="PTHR43798:SF31">
    <property type="entry name" value="AB HYDROLASE SUPERFAMILY PROTEIN YCLE"/>
    <property type="match status" value="1"/>
</dbReference>
<evidence type="ECO:0000256" key="1">
    <source>
        <dbReference type="ARBA" id="ARBA00022801"/>
    </source>
</evidence>
<gene>
    <name evidence="4" type="ORF">EDD40_6479</name>
</gene>